<comment type="subcellular location">
    <subcellularLocation>
        <location evidence="1 9">Nucleus</location>
    </subcellularLocation>
</comment>
<sequence length="458" mass="50545">MVATRGALVIMVLGKVEKVVLDHGSSTASSVGSLNKVTNWRLQMYRVMRSVGPKGQGTPIPIHPDPSNEVSRRNLQPSIHPPDSSRSLIHLSPSTVIQLENPTGRAFITRQEAMAAALPTPAQSVSSQFDITMSDDSSFKRKRLSDDTGDRDKKKVHLEKKVYTREDLYRDVGEKYLLLRDPPGGQKKQASRLPRLTEDLFEVFGLVDIAAEVAREKPNGEKNALRKTYKGQIKRLGVAGHFDVQKKRENDPAEFLAMVRTPDLEWDVQHVKGRKVSDGLSESTLSSIRRATNLARGPVPKSVWDVSVLGDLSVYRANALRMNAAKSSEPNTSLSSTPAAATPSATSRPKPRAPPGHDPNRPRRNIKKRSYGDSSYEGYGEGLPDEDVDMDAGYSIGEGQGTLKRRKKVTRSGFVEIKLIPADVDYHFPRIPEPPHLILLCNGQATAPVWWALEIGTL</sequence>
<feature type="region of interest" description="Disordered" evidence="10">
    <location>
        <begin position="324"/>
        <end position="384"/>
    </location>
</feature>
<dbReference type="Proteomes" id="UP000784919">
    <property type="component" value="Unassembled WGS sequence"/>
</dbReference>
<keyword evidence="5 9" id="KW-0010">Activator</keyword>
<comment type="subunit">
    <text evidence="9">Component of the Mediator complex.</text>
</comment>
<evidence type="ECO:0000256" key="10">
    <source>
        <dbReference type="SAM" id="MobiDB-lite"/>
    </source>
</evidence>
<reference evidence="11" key="1">
    <citation type="journal article" date="2020" name="bioRxiv">
        <title>Whole genome comparisons of ergot fungi reveals the divergence and evolution of species within the genus Claviceps are the result of varying mechanisms driving genome evolution and host range expansion.</title>
        <authorList>
            <person name="Wyka S.A."/>
            <person name="Mondo S.J."/>
            <person name="Liu M."/>
            <person name="Dettman J."/>
            <person name="Nalam V."/>
            <person name="Broders K.D."/>
        </authorList>
    </citation>
    <scope>NUCLEOTIDE SEQUENCE</scope>
    <source>
        <strain evidence="11">CCC 1102</strain>
    </source>
</reference>
<evidence type="ECO:0000256" key="3">
    <source>
        <dbReference type="ARBA" id="ARBA00019615"/>
    </source>
</evidence>
<feature type="compositionally biased region" description="Low complexity" evidence="10">
    <location>
        <begin position="330"/>
        <end position="348"/>
    </location>
</feature>
<dbReference type="GO" id="GO:0006357">
    <property type="term" value="P:regulation of transcription by RNA polymerase II"/>
    <property type="evidence" value="ECO:0007669"/>
    <property type="project" value="InterPro"/>
</dbReference>
<evidence type="ECO:0000313" key="11">
    <source>
        <dbReference type="EMBL" id="KAG5963557.1"/>
    </source>
</evidence>
<evidence type="ECO:0000256" key="1">
    <source>
        <dbReference type="ARBA" id="ARBA00004123"/>
    </source>
</evidence>
<organism evidence="11 12">
    <name type="scientific">Claviceps arundinis</name>
    <dbReference type="NCBI Taxonomy" id="1623583"/>
    <lineage>
        <taxon>Eukaryota</taxon>
        <taxon>Fungi</taxon>
        <taxon>Dikarya</taxon>
        <taxon>Ascomycota</taxon>
        <taxon>Pezizomycotina</taxon>
        <taxon>Sordariomycetes</taxon>
        <taxon>Hypocreomycetidae</taxon>
        <taxon>Hypocreales</taxon>
        <taxon>Clavicipitaceae</taxon>
        <taxon>Claviceps</taxon>
    </lineage>
</organism>
<gene>
    <name evidence="9" type="primary">MED19</name>
    <name evidence="11" type="ORF">E4U56_002698</name>
</gene>
<evidence type="ECO:0000256" key="7">
    <source>
        <dbReference type="ARBA" id="ARBA00023242"/>
    </source>
</evidence>
<proteinExistence type="inferred from homology"/>
<keyword evidence="4 9" id="KW-0805">Transcription regulation</keyword>
<dbReference type="GO" id="GO:0016592">
    <property type="term" value="C:mediator complex"/>
    <property type="evidence" value="ECO:0007669"/>
    <property type="project" value="InterPro"/>
</dbReference>
<dbReference type="AlphaFoldDB" id="A0A9P7SMR1"/>
<comment type="similarity">
    <text evidence="2 9">Belongs to the Mediator complex subunit 19 family.</text>
</comment>
<name>A0A9P7SMR1_9HYPO</name>
<protein>
    <recommendedName>
        <fullName evidence="3 9">Mediator of RNA polymerase II transcription subunit 19</fullName>
    </recommendedName>
    <alternativeName>
        <fullName evidence="8 9">Mediator complex subunit 19</fullName>
    </alternativeName>
</protein>
<evidence type="ECO:0000256" key="2">
    <source>
        <dbReference type="ARBA" id="ARBA00009259"/>
    </source>
</evidence>
<evidence type="ECO:0000313" key="12">
    <source>
        <dbReference type="Proteomes" id="UP000784919"/>
    </source>
</evidence>
<dbReference type="Pfam" id="PF08633">
    <property type="entry name" value="Rox3"/>
    <property type="match status" value="1"/>
</dbReference>
<evidence type="ECO:0000256" key="5">
    <source>
        <dbReference type="ARBA" id="ARBA00023159"/>
    </source>
</evidence>
<accession>A0A9P7SMR1</accession>
<dbReference type="InterPro" id="IPR013942">
    <property type="entry name" value="Mediator_Med19_fun"/>
</dbReference>
<dbReference type="EMBL" id="SRPS01000190">
    <property type="protein sequence ID" value="KAG5963557.1"/>
    <property type="molecule type" value="Genomic_DNA"/>
</dbReference>
<feature type="region of interest" description="Disordered" evidence="10">
    <location>
        <begin position="52"/>
        <end position="87"/>
    </location>
</feature>
<keyword evidence="6 9" id="KW-0804">Transcription</keyword>
<comment type="caution">
    <text evidence="11">The sequence shown here is derived from an EMBL/GenBank/DDBJ whole genome shotgun (WGS) entry which is preliminary data.</text>
</comment>
<dbReference type="GO" id="GO:0003712">
    <property type="term" value="F:transcription coregulator activity"/>
    <property type="evidence" value="ECO:0007669"/>
    <property type="project" value="InterPro"/>
</dbReference>
<evidence type="ECO:0000256" key="8">
    <source>
        <dbReference type="ARBA" id="ARBA00032018"/>
    </source>
</evidence>
<comment type="function">
    <text evidence="9">Component of the Mediator complex, a coactivator involved in the regulated transcription of nearly all RNA polymerase II-dependent genes. Mediator functions as a bridge to convey information from gene-specific regulatory proteins to the basal RNA polymerase II transcription machinery. Mediator is recruited to promoters by direct interactions with regulatory proteins and serves as a scaffold for the assembly of a functional preinitiation complex with RNA polymerase II and the general transcription factors.</text>
</comment>
<evidence type="ECO:0000256" key="6">
    <source>
        <dbReference type="ARBA" id="ARBA00023163"/>
    </source>
</evidence>
<keyword evidence="7 9" id="KW-0539">Nucleus</keyword>
<evidence type="ECO:0000256" key="4">
    <source>
        <dbReference type="ARBA" id="ARBA00023015"/>
    </source>
</evidence>
<evidence type="ECO:0000256" key="9">
    <source>
        <dbReference type="RuleBase" id="RU364151"/>
    </source>
</evidence>
<dbReference type="OrthoDB" id="2160599at2759"/>